<dbReference type="Pfam" id="PF14316">
    <property type="entry name" value="DUF4381"/>
    <property type="match status" value="1"/>
</dbReference>
<gene>
    <name evidence="2" type="ORF">H9L16_02175</name>
</gene>
<reference evidence="2 3" key="1">
    <citation type="submission" date="2020-08" db="EMBL/GenBank/DDBJ databases">
        <title>Genome sequence of Thermomonas carbonis KCTC 42013T.</title>
        <authorList>
            <person name="Hyun D.-W."/>
            <person name="Bae J.-W."/>
        </authorList>
    </citation>
    <scope>NUCLEOTIDE SEQUENCE [LARGE SCALE GENOMIC DNA]</scope>
    <source>
        <strain evidence="2 3">KCTC 42013</strain>
    </source>
</reference>
<dbReference type="EMBL" id="CP060719">
    <property type="protein sequence ID" value="QNN70460.1"/>
    <property type="molecule type" value="Genomic_DNA"/>
</dbReference>
<sequence length="150" mass="17132">MNLPLPLKDVHPGIAPSWWPPAPGWWMVAVGMLLIGSAIWWWLRRRRLRRAAILQLFEDTVDAATSPPQQVAAMSDLLRRAARRKDPLADRLQGEDWLRFLDQGMTPPCFEHGPGALLREGAFRRDVDEGAARALRTVARQRYVTWMLGK</sequence>
<dbReference type="InterPro" id="IPR025489">
    <property type="entry name" value="DUF4381"/>
</dbReference>
<accession>A0A7G9SRI5</accession>
<name>A0A7G9SRI5_9GAMM</name>
<evidence type="ECO:0000313" key="3">
    <source>
        <dbReference type="Proteomes" id="UP000515804"/>
    </source>
</evidence>
<protein>
    <submittedName>
        <fullName evidence="2">DUF4381 domain-containing protein</fullName>
    </submittedName>
</protein>
<proteinExistence type="predicted"/>
<evidence type="ECO:0000313" key="2">
    <source>
        <dbReference type="EMBL" id="QNN70460.1"/>
    </source>
</evidence>
<dbReference type="AlphaFoldDB" id="A0A7G9SRI5"/>
<dbReference type="NCBIfam" id="TIGR01167">
    <property type="entry name" value="LPXTG_anchor"/>
    <property type="match status" value="1"/>
</dbReference>
<dbReference type="RefSeq" id="WP_187552976.1">
    <property type="nucleotide sequence ID" value="NZ_BMZL01000001.1"/>
</dbReference>
<feature type="transmembrane region" description="Helical" evidence="1">
    <location>
        <begin position="25"/>
        <end position="43"/>
    </location>
</feature>
<keyword evidence="3" id="KW-1185">Reference proteome</keyword>
<dbReference type="Proteomes" id="UP000515804">
    <property type="component" value="Chromosome"/>
</dbReference>
<keyword evidence="1" id="KW-0472">Membrane</keyword>
<organism evidence="2 3">
    <name type="scientific">Thermomonas carbonis</name>
    <dbReference type="NCBI Taxonomy" id="1463158"/>
    <lineage>
        <taxon>Bacteria</taxon>
        <taxon>Pseudomonadati</taxon>
        <taxon>Pseudomonadota</taxon>
        <taxon>Gammaproteobacteria</taxon>
        <taxon>Lysobacterales</taxon>
        <taxon>Lysobacteraceae</taxon>
        <taxon>Thermomonas</taxon>
    </lineage>
</organism>
<dbReference type="KEGG" id="tcn:H9L16_02175"/>
<keyword evidence="1" id="KW-1133">Transmembrane helix</keyword>
<evidence type="ECO:0000256" key="1">
    <source>
        <dbReference type="SAM" id="Phobius"/>
    </source>
</evidence>
<keyword evidence="1" id="KW-0812">Transmembrane</keyword>